<organism evidence="12 13">
    <name type="scientific">Gymnodraco acuticeps</name>
    <name type="common">Antarctic dragonfish</name>
    <dbReference type="NCBI Taxonomy" id="8218"/>
    <lineage>
        <taxon>Eukaryota</taxon>
        <taxon>Metazoa</taxon>
        <taxon>Chordata</taxon>
        <taxon>Craniata</taxon>
        <taxon>Vertebrata</taxon>
        <taxon>Euteleostomi</taxon>
        <taxon>Actinopterygii</taxon>
        <taxon>Neopterygii</taxon>
        <taxon>Teleostei</taxon>
        <taxon>Neoteleostei</taxon>
        <taxon>Acanthomorphata</taxon>
        <taxon>Eupercaria</taxon>
        <taxon>Perciformes</taxon>
        <taxon>Notothenioidei</taxon>
        <taxon>Bathydraconidae</taxon>
        <taxon>Gymnodraco</taxon>
    </lineage>
</organism>
<dbReference type="CTD" id="23600"/>
<evidence type="ECO:0000256" key="10">
    <source>
        <dbReference type="ARBA" id="ARBA00075249"/>
    </source>
</evidence>
<evidence type="ECO:0000256" key="4">
    <source>
        <dbReference type="ARBA" id="ARBA00051456"/>
    </source>
</evidence>
<dbReference type="Gene3D" id="3.40.50.10540">
    <property type="entry name" value="Crotonobetainyl-coa:carnitine coa-transferase, domain 1"/>
    <property type="match status" value="1"/>
</dbReference>
<dbReference type="PANTHER" id="PTHR48228:SF5">
    <property type="entry name" value="ALPHA-METHYLACYL-COA RACEMASE"/>
    <property type="match status" value="1"/>
</dbReference>
<dbReference type="FunFam" id="3.30.1540.10:FF:000004">
    <property type="entry name" value="Probable alpha-methylacyl-CoA racemase mcr"/>
    <property type="match status" value="1"/>
</dbReference>
<evidence type="ECO:0000256" key="6">
    <source>
        <dbReference type="ARBA" id="ARBA00052701"/>
    </source>
</evidence>
<sequence length="382" mass="41403">MALAGVRVIELAGLAPAPFCGMILADFGAKVIRVDRTKTGMSLDTQARGKRSVAINLKTSEGVSLLKKLCLQSDVVLEPYRKGVMEKLGLGPQELLKGNPRLIYARLTGYGQSGSYASAAGHDINYLAMSGLLSRLGRSGEKPYAPLNLIADFAGGGLSCALGIVLALLERERSGRGQIIDASMVEGAAYVGSFAWKSQSIGMWDRPRGENMLDSGAPFYDTYQTSDGKYVAVGAIEPQFYTQLLKGLDLDPGSLPPQMSFTDWPELRRIFTERFASKSQEDWSQVFDGTDACVTPVLSFQQVSSHPHNQERNSFLTDSNGEQSPRPAPVLSRTPAEPSLSSDPFIGEHTVEVLNEFGFKSEEIEQMMTHGVVEGDAIKAKL</sequence>
<evidence type="ECO:0000256" key="5">
    <source>
        <dbReference type="ARBA" id="ARBA00052633"/>
    </source>
</evidence>
<dbReference type="PANTHER" id="PTHR48228">
    <property type="entry name" value="SUCCINYL-COA--D-CITRAMALATE COA-TRANSFERASE"/>
    <property type="match status" value="1"/>
</dbReference>
<proteinExistence type="inferred from homology"/>
<dbReference type="SUPFAM" id="SSF89796">
    <property type="entry name" value="CoA-transferase family III (CaiB/BaiF)"/>
    <property type="match status" value="1"/>
</dbReference>
<dbReference type="InterPro" id="IPR023606">
    <property type="entry name" value="CoA-Trfase_III_dom_1_sf"/>
</dbReference>
<comment type="catalytic activity">
    <reaction evidence="6">
        <text>(25R)-3alpha,7alpha,12alpha-trihydroxy-5beta-cholestan-26-oyl-CoA = (25S)-3alpha,7alpha,12alpha-trihydroxy-5beta-cholestan-26-oyl-CoA</text>
        <dbReference type="Rhea" id="RHEA:40455"/>
        <dbReference type="ChEBI" id="CHEBI:58677"/>
        <dbReference type="ChEBI" id="CHEBI:77251"/>
    </reaction>
    <physiologicalReaction direction="left-to-right" evidence="6">
        <dbReference type="Rhea" id="RHEA:40456"/>
    </physiologicalReaction>
    <physiologicalReaction direction="right-to-left" evidence="6">
        <dbReference type="Rhea" id="RHEA:40457"/>
    </physiologicalReaction>
</comment>
<evidence type="ECO:0000313" key="12">
    <source>
        <dbReference type="Proteomes" id="UP000515161"/>
    </source>
</evidence>
<dbReference type="EC" id="5.1.99.4" evidence="8"/>
<comment type="function">
    <text evidence="7">Catalyzes the interconversion of (R)- and (S)-stereoisomers of alpha-methyl-branched-chain fatty acyl-CoA esters. Acts only on coenzyme A thioesters, not on free fatty acids, and accepts as substrates a wide range of alpha-methylacyl-CoAs, including pristanoyl-CoA, trihydroxycoprostanoyl-CoA (an intermediate in bile acid synthesis), and arylpropionic acids like the anti-inflammatory drug ibuprofen (2-(4-isobutylphenyl)propionic acid) but neither 3-methyl-branched nor linear-chain acyl-CoAs.</text>
</comment>
<comment type="catalytic activity">
    <reaction evidence="5">
        <text>(2R,6)-dimethylheptanoyl-CoA = (2S,6)-dimethylheptanoyl-CoA</text>
        <dbReference type="Rhea" id="RHEA:46732"/>
        <dbReference type="ChEBI" id="CHEBI:86982"/>
        <dbReference type="ChEBI" id="CHEBI:86983"/>
    </reaction>
    <physiologicalReaction direction="left-to-right" evidence="5">
        <dbReference type="Rhea" id="RHEA:46733"/>
    </physiologicalReaction>
</comment>
<comment type="catalytic activity">
    <reaction evidence="4">
        <text>a (2S)-2-methylacyl-CoA = a (2R)-2-methylacyl-CoA</text>
        <dbReference type="Rhea" id="RHEA:12657"/>
        <dbReference type="ChEBI" id="CHEBI:57313"/>
        <dbReference type="ChEBI" id="CHEBI:57314"/>
        <dbReference type="EC" id="5.1.99.4"/>
    </reaction>
    <physiologicalReaction direction="left-to-right" evidence="4">
        <dbReference type="Rhea" id="RHEA:12658"/>
    </physiologicalReaction>
    <physiologicalReaction direction="right-to-left" evidence="4">
        <dbReference type="Rhea" id="RHEA:12659"/>
    </physiologicalReaction>
</comment>
<evidence type="ECO:0000256" key="7">
    <source>
        <dbReference type="ARBA" id="ARBA00056478"/>
    </source>
</evidence>
<feature type="compositionally biased region" description="Polar residues" evidence="11">
    <location>
        <begin position="303"/>
        <end position="323"/>
    </location>
</feature>
<reference evidence="13" key="1">
    <citation type="submission" date="2025-08" db="UniProtKB">
        <authorList>
            <consortium name="RefSeq"/>
        </authorList>
    </citation>
    <scope>IDENTIFICATION</scope>
</reference>
<accession>A0A6P8VH09</accession>
<protein>
    <recommendedName>
        <fullName evidence="9">Alpha-methylacyl-CoA racemase</fullName>
        <ecNumber evidence="8">5.1.99.4</ecNumber>
    </recommendedName>
    <alternativeName>
        <fullName evidence="10">2-methylacyl-CoA racemase</fullName>
    </alternativeName>
</protein>
<dbReference type="Gene3D" id="3.30.1540.10">
    <property type="entry name" value="formyl-coa transferase, domain 3"/>
    <property type="match status" value="1"/>
</dbReference>
<dbReference type="GO" id="GO:0005739">
    <property type="term" value="C:mitochondrion"/>
    <property type="evidence" value="ECO:0007669"/>
    <property type="project" value="TreeGrafter"/>
</dbReference>
<gene>
    <name evidence="13" type="primary">amacr</name>
</gene>
<dbReference type="InParanoid" id="A0A6P8VH09"/>
<name>A0A6P8VH09_GYMAC</name>
<dbReference type="AlphaFoldDB" id="A0A6P8VH09"/>
<dbReference type="RefSeq" id="XP_034085570.1">
    <property type="nucleotide sequence ID" value="XM_034229679.1"/>
</dbReference>
<dbReference type="GeneID" id="117555025"/>
<dbReference type="InterPro" id="IPR003673">
    <property type="entry name" value="CoA-Trfase_fam_III"/>
</dbReference>
<evidence type="ECO:0000256" key="11">
    <source>
        <dbReference type="SAM" id="MobiDB-lite"/>
    </source>
</evidence>
<dbReference type="GO" id="GO:0008111">
    <property type="term" value="F:alpha-methylacyl-CoA racemase activity"/>
    <property type="evidence" value="ECO:0007669"/>
    <property type="project" value="UniProtKB-EC"/>
</dbReference>
<evidence type="ECO:0000256" key="9">
    <source>
        <dbReference type="ARBA" id="ARBA00074506"/>
    </source>
</evidence>
<dbReference type="GO" id="GO:0008206">
    <property type="term" value="P:bile acid metabolic process"/>
    <property type="evidence" value="ECO:0007669"/>
    <property type="project" value="TreeGrafter"/>
</dbReference>
<evidence type="ECO:0000256" key="1">
    <source>
        <dbReference type="ARBA" id="ARBA00004860"/>
    </source>
</evidence>
<comment type="pathway">
    <text evidence="1">Lipid metabolism; bile acid biosynthesis.</text>
</comment>
<evidence type="ECO:0000256" key="8">
    <source>
        <dbReference type="ARBA" id="ARBA00066407"/>
    </source>
</evidence>
<feature type="region of interest" description="Disordered" evidence="11">
    <location>
        <begin position="303"/>
        <end position="345"/>
    </location>
</feature>
<dbReference type="InterPro" id="IPR044855">
    <property type="entry name" value="CoA-Trfase_III_dom3_sf"/>
</dbReference>
<dbReference type="FunFam" id="3.40.50.10540:FF:000004">
    <property type="entry name" value="Probable alpha-methylacyl-CoA racemase mcr"/>
    <property type="match status" value="1"/>
</dbReference>
<dbReference type="Pfam" id="PF02515">
    <property type="entry name" value="CoA_transf_3"/>
    <property type="match status" value="1"/>
</dbReference>
<keyword evidence="12" id="KW-1185">Reference proteome</keyword>
<evidence type="ECO:0000313" key="13">
    <source>
        <dbReference type="RefSeq" id="XP_034085570.1"/>
    </source>
</evidence>
<dbReference type="OrthoDB" id="16747at2759"/>
<evidence type="ECO:0000256" key="2">
    <source>
        <dbReference type="ARBA" id="ARBA00008383"/>
    </source>
</evidence>
<comment type="similarity">
    <text evidence="2">Belongs to the CoA-transferase III family.</text>
</comment>
<dbReference type="Proteomes" id="UP000515161">
    <property type="component" value="Unplaced"/>
</dbReference>
<dbReference type="KEGG" id="gacu:117555025"/>
<dbReference type="InterPro" id="IPR050509">
    <property type="entry name" value="CoA-transferase_III"/>
</dbReference>
<keyword evidence="3" id="KW-0413">Isomerase</keyword>
<evidence type="ECO:0000256" key="3">
    <source>
        <dbReference type="ARBA" id="ARBA00023235"/>
    </source>
</evidence>